<keyword evidence="12 15" id="KW-0067">ATP-binding</keyword>
<keyword evidence="10 15" id="KW-0808">Transferase</keyword>
<evidence type="ECO:0000256" key="10">
    <source>
        <dbReference type="ARBA" id="ARBA00022679"/>
    </source>
</evidence>
<protein>
    <recommendedName>
        <fullName evidence="6 15">ATP phosphoribosyltransferase</fullName>
        <shortName evidence="15">ATP-PRT</shortName>
        <shortName evidence="15">ATP-PRTase</shortName>
        <ecNumber evidence="5 15">2.4.2.17</ecNumber>
    </recommendedName>
</protein>
<evidence type="ECO:0000256" key="14">
    <source>
        <dbReference type="ARBA" id="ARBA00024861"/>
    </source>
</evidence>
<keyword evidence="13 15" id="KW-0368">Histidine biosynthesis</keyword>
<accession>A0ABT1Y7M0</accession>
<evidence type="ECO:0000313" key="17">
    <source>
        <dbReference type="EMBL" id="MCR6546883.1"/>
    </source>
</evidence>
<dbReference type="PANTHER" id="PTHR21403:SF8">
    <property type="entry name" value="ATP PHOSPHORIBOSYLTRANSFERASE"/>
    <property type="match status" value="1"/>
</dbReference>
<dbReference type="EC" id="2.4.2.17" evidence="5 15"/>
<name>A0ABT1Y7M0_9FIRM</name>
<gene>
    <name evidence="15 17" type="primary">hisG</name>
    <name evidence="17" type="ORF">NVS47_15410</name>
</gene>
<reference evidence="17 18" key="1">
    <citation type="submission" date="2022-08" db="EMBL/GenBank/DDBJ databases">
        <title>Proteogenomics of the novel Dehalobacterium formicoaceticum strain EZ94 highlights a key role of methyltransferases during anaerobic dichloromethane degradation.</title>
        <authorList>
            <person name="Wasmund K."/>
        </authorList>
    </citation>
    <scope>NUCLEOTIDE SEQUENCE [LARGE SCALE GENOMIC DNA]</scope>
    <source>
        <strain evidence="17 18">EZ94</strain>
    </source>
</reference>
<evidence type="ECO:0000313" key="18">
    <source>
        <dbReference type="Proteomes" id="UP001524944"/>
    </source>
</evidence>
<dbReference type="GO" id="GO:0003879">
    <property type="term" value="F:ATP phosphoribosyltransferase activity"/>
    <property type="evidence" value="ECO:0007669"/>
    <property type="project" value="UniProtKB-EC"/>
</dbReference>
<evidence type="ECO:0000256" key="1">
    <source>
        <dbReference type="ARBA" id="ARBA00000915"/>
    </source>
</evidence>
<evidence type="ECO:0000256" key="2">
    <source>
        <dbReference type="ARBA" id="ARBA00004496"/>
    </source>
</evidence>
<evidence type="ECO:0000256" key="11">
    <source>
        <dbReference type="ARBA" id="ARBA00022741"/>
    </source>
</evidence>
<comment type="similarity">
    <text evidence="4 15">Belongs to the ATP phosphoribosyltransferase family. Short subfamily.</text>
</comment>
<dbReference type="InterPro" id="IPR024893">
    <property type="entry name" value="ATP_PRibTrfase_HisG_short"/>
</dbReference>
<comment type="domain">
    <text evidence="15">Lacks the C-terminal regulatory region which is replaced by HisZ.</text>
</comment>
<dbReference type="HAMAP" id="MF_01018">
    <property type="entry name" value="HisG_Short"/>
    <property type="match status" value="1"/>
</dbReference>
<organism evidence="17 18">
    <name type="scientific">Dehalobacterium formicoaceticum</name>
    <dbReference type="NCBI Taxonomy" id="51515"/>
    <lineage>
        <taxon>Bacteria</taxon>
        <taxon>Bacillati</taxon>
        <taxon>Bacillota</taxon>
        <taxon>Clostridia</taxon>
        <taxon>Eubacteriales</taxon>
        <taxon>Peptococcaceae</taxon>
        <taxon>Dehalobacterium</taxon>
    </lineage>
</organism>
<evidence type="ECO:0000259" key="16">
    <source>
        <dbReference type="Pfam" id="PF01634"/>
    </source>
</evidence>
<comment type="pathway">
    <text evidence="3 15">Amino-acid biosynthesis; L-histidine biosynthesis; L-histidine from 5-phospho-alpha-D-ribose 1-diphosphate: step 1/9.</text>
</comment>
<keyword evidence="8 15" id="KW-0028">Amino-acid biosynthesis</keyword>
<evidence type="ECO:0000256" key="3">
    <source>
        <dbReference type="ARBA" id="ARBA00004667"/>
    </source>
</evidence>
<comment type="caution">
    <text evidence="17">The sequence shown here is derived from an EMBL/GenBank/DDBJ whole genome shotgun (WGS) entry which is preliminary data.</text>
</comment>
<proteinExistence type="inferred from homology"/>
<sequence>MKADTLTIALPKGKLGTDAIELLQKAGYPVESLETDSRKLFFAYPEENVNYIICRPTDVPTYVDYGAADLGIVGKDSLVESNKDVFELVDLKFGACRFVVAIPKKRAEELADEQGHVSLSHFNHTRVATKFPRVADVFLRDQGVQVEVIKLHGNIELAPKVNLSEMIVDIVSSGATLKENDLVPIAEIFSASARLIANRVSYRIKHERMQELIEKMRALTKEETESGDQNNRC</sequence>
<comment type="catalytic activity">
    <reaction evidence="1 15">
        <text>1-(5-phospho-beta-D-ribosyl)-ATP + diphosphate = 5-phospho-alpha-D-ribose 1-diphosphate + ATP</text>
        <dbReference type="Rhea" id="RHEA:18473"/>
        <dbReference type="ChEBI" id="CHEBI:30616"/>
        <dbReference type="ChEBI" id="CHEBI:33019"/>
        <dbReference type="ChEBI" id="CHEBI:58017"/>
        <dbReference type="ChEBI" id="CHEBI:73183"/>
        <dbReference type="EC" id="2.4.2.17"/>
    </reaction>
</comment>
<dbReference type="PANTHER" id="PTHR21403">
    <property type="entry name" value="ATP PHOSPHORIBOSYLTRANSFERASE ATP-PRTASE"/>
    <property type="match status" value="1"/>
</dbReference>
<evidence type="ECO:0000256" key="5">
    <source>
        <dbReference type="ARBA" id="ARBA00011946"/>
    </source>
</evidence>
<evidence type="ECO:0000256" key="6">
    <source>
        <dbReference type="ARBA" id="ARBA00020998"/>
    </source>
</evidence>
<dbReference type="Pfam" id="PF01634">
    <property type="entry name" value="HisG"/>
    <property type="match status" value="1"/>
</dbReference>
<dbReference type="Proteomes" id="UP001524944">
    <property type="component" value="Unassembled WGS sequence"/>
</dbReference>
<dbReference type="Gene3D" id="3.40.190.10">
    <property type="entry name" value="Periplasmic binding protein-like II"/>
    <property type="match status" value="2"/>
</dbReference>
<comment type="subcellular location">
    <subcellularLocation>
        <location evidence="2 15">Cytoplasm</location>
    </subcellularLocation>
</comment>
<dbReference type="SUPFAM" id="SSF53850">
    <property type="entry name" value="Periplasmic binding protein-like II"/>
    <property type="match status" value="1"/>
</dbReference>
<evidence type="ECO:0000256" key="8">
    <source>
        <dbReference type="ARBA" id="ARBA00022605"/>
    </source>
</evidence>
<dbReference type="EMBL" id="JANPWE010000013">
    <property type="protein sequence ID" value="MCR6546883.1"/>
    <property type="molecule type" value="Genomic_DNA"/>
</dbReference>
<dbReference type="CDD" id="cd13595">
    <property type="entry name" value="PBP2_HisGs"/>
    <property type="match status" value="1"/>
</dbReference>
<keyword evidence="7 15" id="KW-0963">Cytoplasm</keyword>
<dbReference type="InterPro" id="IPR018198">
    <property type="entry name" value="ATP_PRibTrfase_CS"/>
</dbReference>
<dbReference type="InterPro" id="IPR001348">
    <property type="entry name" value="ATP_PRibTrfase_HisG"/>
</dbReference>
<dbReference type="InterPro" id="IPR013820">
    <property type="entry name" value="ATP_PRibTrfase_cat"/>
</dbReference>
<keyword evidence="9 15" id="KW-0328">Glycosyltransferase</keyword>
<evidence type="ECO:0000256" key="15">
    <source>
        <dbReference type="HAMAP-Rule" id="MF_01018"/>
    </source>
</evidence>
<keyword evidence="18" id="KW-1185">Reference proteome</keyword>
<comment type="function">
    <text evidence="14 15">Catalyzes the condensation of ATP and 5-phosphoribose 1-diphosphate to form N'-(5'-phosphoribosyl)-ATP (PR-ATP). Has a crucial role in the pathway because the rate of histidine biosynthesis seems to be controlled primarily by regulation of HisG enzymatic activity.</text>
</comment>
<keyword evidence="11 15" id="KW-0547">Nucleotide-binding</keyword>
<feature type="domain" description="ATP phosphoribosyltransferase catalytic" evidence="16">
    <location>
        <begin position="55"/>
        <end position="217"/>
    </location>
</feature>
<evidence type="ECO:0000256" key="7">
    <source>
        <dbReference type="ARBA" id="ARBA00022490"/>
    </source>
</evidence>
<comment type="subunit">
    <text evidence="15">Heteromultimer composed of HisG and HisZ subunits.</text>
</comment>
<evidence type="ECO:0000256" key="4">
    <source>
        <dbReference type="ARBA" id="ARBA00009489"/>
    </source>
</evidence>
<dbReference type="PROSITE" id="PS01316">
    <property type="entry name" value="ATP_P_PHORIBOSYLTR"/>
    <property type="match status" value="1"/>
</dbReference>
<evidence type="ECO:0000256" key="9">
    <source>
        <dbReference type="ARBA" id="ARBA00022676"/>
    </source>
</evidence>
<dbReference type="NCBIfam" id="TIGR00070">
    <property type="entry name" value="hisG"/>
    <property type="match status" value="1"/>
</dbReference>
<evidence type="ECO:0000256" key="12">
    <source>
        <dbReference type="ARBA" id="ARBA00022840"/>
    </source>
</evidence>
<evidence type="ECO:0000256" key="13">
    <source>
        <dbReference type="ARBA" id="ARBA00023102"/>
    </source>
</evidence>